<dbReference type="STRING" id="650164.K5VL14"/>
<dbReference type="Proteomes" id="UP000008370">
    <property type="component" value="Unassembled WGS sequence"/>
</dbReference>
<dbReference type="Pfam" id="PF13193">
    <property type="entry name" value="AMP-binding_C"/>
    <property type="match status" value="1"/>
</dbReference>
<dbReference type="KEGG" id="pco:PHACADRAFT_262572"/>
<dbReference type="InterPro" id="IPR045851">
    <property type="entry name" value="AMP-bd_C_sf"/>
</dbReference>
<dbReference type="HOGENOM" id="CLU_000022_59_2_1"/>
<keyword evidence="2" id="KW-0436">Ligase</keyword>
<evidence type="ECO:0000256" key="2">
    <source>
        <dbReference type="ARBA" id="ARBA00022598"/>
    </source>
</evidence>
<gene>
    <name evidence="5" type="ORF">PHACADRAFT_262572</name>
</gene>
<dbReference type="PANTHER" id="PTHR24096:SF149">
    <property type="entry name" value="AMP-BINDING DOMAIN-CONTAINING PROTEIN-RELATED"/>
    <property type="match status" value="1"/>
</dbReference>
<evidence type="ECO:0000313" key="6">
    <source>
        <dbReference type="Proteomes" id="UP000008370"/>
    </source>
</evidence>
<dbReference type="PROSITE" id="PS00455">
    <property type="entry name" value="AMP_BINDING"/>
    <property type="match status" value="1"/>
</dbReference>
<reference evidence="5 6" key="1">
    <citation type="journal article" date="2012" name="BMC Genomics">
        <title>Comparative genomics of the white-rot fungi, Phanerochaete carnosa and P. chrysosporium, to elucidate the genetic basis of the distinct wood types they colonize.</title>
        <authorList>
            <person name="Suzuki H."/>
            <person name="MacDonald J."/>
            <person name="Syed K."/>
            <person name="Salamov A."/>
            <person name="Hori C."/>
            <person name="Aerts A."/>
            <person name="Henrissat B."/>
            <person name="Wiebenga A."/>
            <person name="vanKuyk P.A."/>
            <person name="Barry K."/>
            <person name="Lindquist E."/>
            <person name="LaButti K."/>
            <person name="Lapidus A."/>
            <person name="Lucas S."/>
            <person name="Coutinho P."/>
            <person name="Gong Y."/>
            <person name="Samejima M."/>
            <person name="Mahadevan R."/>
            <person name="Abou-Zaid M."/>
            <person name="de Vries R.P."/>
            <person name="Igarashi K."/>
            <person name="Yadav J.S."/>
            <person name="Grigoriev I.V."/>
            <person name="Master E.R."/>
        </authorList>
    </citation>
    <scope>NUCLEOTIDE SEQUENCE [LARGE SCALE GENOMIC DNA]</scope>
    <source>
        <strain evidence="5 6">HHB-10118-sp</strain>
    </source>
</reference>
<dbReference type="InterPro" id="IPR025110">
    <property type="entry name" value="AMP-bd_C"/>
</dbReference>
<dbReference type="EMBL" id="JH930476">
    <property type="protein sequence ID" value="EKM52103.1"/>
    <property type="molecule type" value="Genomic_DNA"/>
</dbReference>
<protein>
    <recommendedName>
        <fullName evidence="7">AMP-dependent synthetase/ligase domain-containing protein</fullName>
    </recommendedName>
</protein>
<dbReference type="InterPro" id="IPR000873">
    <property type="entry name" value="AMP-dep_synth/lig_dom"/>
</dbReference>
<organism evidence="5 6">
    <name type="scientific">Phanerochaete carnosa (strain HHB-10118-sp)</name>
    <name type="common">White-rot fungus</name>
    <name type="synonym">Peniophora carnosa</name>
    <dbReference type="NCBI Taxonomy" id="650164"/>
    <lineage>
        <taxon>Eukaryota</taxon>
        <taxon>Fungi</taxon>
        <taxon>Dikarya</taxon>
        <taxon>Basidiomycota</taxon>
        <taxon>Agaricomycotina</taxon>
        <taxon>Agaricomycetes</taxon>
        <taxon>Polyporales</taxon>
        <taxon>Phanerochaetaceae</taxon>
        <taxon>Phanerochaete</taxon>
    </lineage>
</organism>
<dbReference type="Gene3D" id="3.30.300.30">
    <property type="match status" value="1"/>
</dbReference>
<evidence type="ECO:0000256" key="1">
    <source>
        <dbReference type="ARBA" id="ARBA00006432"/>
    </source>
</evidence>
<dbReference type="Gene3D" id="2.30.38.10">
    <property type="entry name" value="Luciferase, Domain 3"/>
    <property type="match status" value="1"/>
</dbReference>
<evidence type="ECO:0000259" key="4">
    <source>
        <dbReference type="Pfam" id="PF13193"/>
    </source>
</evidence>
<dbReference type="FunCoup" id="K5VL14">
    <property type="interactions" value="299"/>
</dbReference>
<dbReference type="InterPro" id="IPR020845">
    <property type="entry name" value="AMP-binding_CS"/>
</dbReference>
<dbReference type="PANTHER" id="PTHR24096">
    <property type="entry name" value="LONG-CHAIN-FATTY-ACID--COA LIGASE"/>
    <property type="match status" value="1"/>
</dbReference>
<name>K5VL14_PHACS</name>
<dbReference type="AlphaFoldDB" id="K5VL14"/>
<evidence type="ECO:0000313" key="5">
    <source>
        <dbReference type="EMBL" id="EKM52103.1"/>
    </source>
</evidence>
<feature type="domain" description="AMP-binding enzyme C-terminal" evidence="4">
    <location>
        <begin position="465"/>
        <end position="550"/>
    </location>
</feature>
<dbReference type="GeneID" id="18918320"/>
<evidence type="ECO:0000259" key="3">
    <source>
        <dbReference type="Pfam" id="PF00501"/>
    </source>
</evidence>
<comment type="similarity">
    <text evidence="1">Belongs to the ATP-dependent AMP-binding enzyme family.</text>
</comment>
<evidence type="ECO:0008006" key="7">
    <source>
        <dbReference type="Google" id="ProtNLM"/>
    </source>
</evidence>
<accession>K5VL14</accession>
<proteinExistence type="inferred from homology"/>
<dbReference type="Pfam" id="PF00501">
    <property type="entry name" value="AMP-binding"/>
    <property type="match status" value="1"/>
</dbReference>
<sequence>MHIKSRLPDLPPIPDANVFDLFFTAPQGTQIPDYTVFIDAATGLKHSFRNYCEFVRDAATALGAVPARGGLGLSGEAGDIVGIFSHNCVSYLALAHALLAITTPFANLSAYATVFELTHALRTAKPKLLFVQPALLPTALAAAKEVGLSETRIYVLEGTASDGRLSLQGLVNRVRKSPIPREPIRPAKKNTLAYLVFSSGTSGLPKAVMASHGNVWAMVLMTVIWRQEEVKFLQLTPPKEPPIALCFLPLYHAYSLNVVGFHMFSIAPLTRVIMDKWNTSAVLKAIPKYRVNLFALVPSVVHQLVNHPEFAKTDFSSVIGAGCGAAHLPKTLRDNFQSRFNNAALTAGYGMSELTYSLARTPPDGLYGLKVPDTSCGLINSGAEVRTVREEGSEADVDEPGELWVKAPTVAPGYYGNENATRETFVNGWLRTGDWMRIDKDGFLHFVERKKDTLKVGGAQVSPSEIEEVLHAQPDGLIIDACVGGVSGGRTSDEKVPRAWIVLSDKGKRRGADETIKVLETWTKENLSPYKRLRGGFEVVDEIPKNPTGKMLRRLLQDRFEAQHAARAKL</sequence>
<dbReference type="OrthoDB" id="1898221at2759"/>
<dbReference type="Gene3D" id="3.40.50.980">
    <property type="match status" value="2"/>
</dbReference>
<dbReference type="GO" id="GO:0016405">
    <property type="term" value="F:CoA-ligase activity"/>
    <property type="evidence" value="ECO:0007669"/>
    <property type="project" value="TreeGrafter"/>
</dbReference>
<dbReference type="GO" id="GO:0019748">
    <property type="term" value="P:secondary metabolic process"/>
    <property type="evidence" value="ECO:0007669"/>
    <property type="project" value="TreeGrafter"/>
</dbReference>
<dbReference type="SUPFAM" id="SSF56801">
    <property type="entry name" value="Acetyl-CoA synthetase-like"/>
    <property type="match status" value="1"/>
</dbReference>
<dbReference type="RefSeq" id="XP_007399884.1">
    <property type="nucleotide sequence ID" value="XM_007399822.1"/>
</dbReference>
<feature type="domain" description="AMP-dependent synthetase/ligase" evidence="3">
    <location>
        <begin position="30"/>
        <end position="415"/>
    </location>
</feature>
<keyword evidence="6" id="KW-1185">Reference proteome</keyword>
<dbReference type="InParanoid" id="K5VL14"/>